<feature type="compositionally biased region" description="Low complexity" evidence="6">
    <location>
        <begin position="67"/>
        <end position="81"/>
    </location>
</feature>
<evidence type="ECO:0000256" key="1">
    <source>
        <dbReference type="ARBA" id="ARBA00004370"/>
    </source>
</evidence>
<accession>A0AAP0FVK6</accession>
<feature type="region of interest" description="Disordered" evidence="6">
    <location>
        <begin position="1"/>
        <end position="20"/>
    </location>
</feature>
<dbReference type="EMBL" id="JBBWWQ010000019">
    <property type="protein sequence ID" value="KAK8918524.1"/>
    <property type="molecule type" value="Genomic_DNA"/>
</dbReference>
<dbReference type="GO" id="GO:0005484">
    <property type="term" value="F:SNAP receptor activity"/>
    <property type="evidence" value="ECO:0007669"/>
    <property type="project" value="InterPro"/>
</dbReference>
<proteinExistence type="inferred from homology"/>
<evidence type="ECO:0000259" key="7">
    <source>
        <dbReference type="PROSITE" id="PS50192"/>
    </source>
</evidence>
<keyword evidence="5" id="KW-0472">Membrane</keyword>
<evidence type="ECO:0000313" key="9">
    <source>
        <dbReference type="Proteomes" id="UP001418222"/>
    </source>
</evidence>
<dbReference type="AlphaFoldDB" id="A0AAP0FVK6"/>
<evidence type="ECO:0000256" key="4">
    <source>
        <dbReference type="ARBA" id="ARBA00022927"/>
    </source>
</evidence>
<evidence type="ECO:0000313" key="8">
    <source>
        <dbReference type="EMBL" id="KAK8918524.1"/>
    </source>
</evidence>
<dbReference type="SMART" id="SM00397">
    <property type="entry name" value="t_SNARE"/>
    <property type="match status" value="2"/>
</dbReference>
<dbReference type="PANTHER" id="PTHR19305:SF9">
    <property type="entry name" value="SYNAPTOSOMAL-ASSOCIATED PROTEIN 29"/>
    <property type="match status" value="1"/>
</dbReference>
<keyword evidence="3" id="KW-0813">Transport</keyword>
<organism evidence="8 9">
    <name type="scientific">Platanthera zijinensis</name>
    <dbReference type="NCBI Taxonomy" id="2320716"/>
    <lineage>
        <taxon>Eukaryota</taxon>
        <taxon>Viridiplantae</taxon>
        <taxon>Streptophyta</taxon>
        <taxon>Embryophyta</taxon>
        <taxon>Tracheophyta</taxon>
        <taxon>Spermatophyta</taxon>
        <taxon>Magnoliopsida</taxon>
        <taxon>Liliopsida</taxon>
        <taxon>Asparagales</taxon>
        <taxon>Orchidaceae</taxon>
        <taxon>Orchidoideae</taxon>
        <taxon>Orchideae</taxon>
        <taxon>Orchidinae</taxon>
        <taxon>Platanthera</taxon>
    </lineage>
</organism>
<dbReference type="CDD" id="cd15841">
    <property type="entry name" value="SNARE_Qc"/>
    <property type="match status" value="1"/>
</dbReference>
<feature type="compositionally biased region" description="Basic and acidic residues" evidence="6">
    <location>
        <begin position="38"/>
        <end position="48"/>
    </location>
</feature>
<comment type="similarity">
    <text evidence="2">Belongs to the SNAP-25 family.</text>
</comment>
<dbReference type="FunFam" id="1.20.5.110:FF:000040">
    <property type="entry name" value="SNAP25 homologous protein SNAP33"/>
    <property type="match status" value="1"/>
</dbReference>
<feature type="compositionally biased region" description="Polar residues" evidence="6">
    <location>
        <begin position="10"/>
        <end position="20"/>
    </location>
</feature>
<feature type="domain" description="T-SNARE coiled-coil homology" evidence="7">
    <location>
        <begin position="234"/>
        <end position="296"/>
    </location>
</feature>
<dbReference type="Gene3D" id="1.20.5.110">
    <property type="match status" value="2"/>
</dbReference>
<dbReference type="Proteomes" id="UP001418222">
    <property type="component" value="Unassembled WGS sequence"/>
</dbReference>
<comment type="subcellular location">
    <subcellularLocation>
        <location evidence="1">Membrane</location>
    </subcellularLocation>
</comment>
<gene>
    <name evidence="8" type="ORF">KSP39_PZI021345</name>
</gene>
<dbReference type="GO" id="GO:0031201">
    <property type="term" value="C:SNARE complex"/>
    <property type="evidence" value="ECO:0007669"/>
    <property type="project" value="InterPro"/>
</dbReference>
<evidence type="ECO:0000256" key="2">
    <source>
        <dbReference type="ARBA" id="ARBA00009480"/>
    </source>
</evidence>
<protein>
    <recommendedName>
        <fullName evidence="7">t-SNARE coiled-coil homology domain-containing protein</fullName>
    </recommendedName>
</protein>
<feature type="region of interest" description="Disordered" evidence="6">
    <location>
        <begin position="25"/>
        <end position="85"/>
    </location>
</feature>
<dbReference type="GO" id="GO:0015031">
    <property type="term" value="P:protein transport"/>
    <property type="evidence" value="ECO:0007669"/>
    <property type="project" value="UniProtKB-KW"/>
</dbReference>
<evidence type="ECO:0000256" key="3">
    <source>
        <dbReference type="ARBA" id="ARBA00022448"/>
    </source>
</evidence>
<keyword evidence="9" id="KW-1185">Reference proteome</keyword>
<evidence type="ECO:0000256" key="6">
    <source>
        <dbReference type="SAM" id="MobiDB-lite"/>
    </source>
</evidence>
<comment type="caution">
    <text evidence="8">The sequence shown here is derived from an EMBL/GenBank/DDBJ whole genome shotgun (WGS) entry which is preliminary data.</text>
</comment>
<reference evidence="8 9" key="1">
    <citation type="journal article" date="2022" name="Nat. Plants">
        <title>Genomes of leafy and leafless Platanthera orchids illuminate the evolution of mycoheterotrophy.</title>
        <authorList>
            <person name="Li M.H."/>
            <person name="Liu K.W."/>
            <person name="Li Z."/>
            <person name="Lu H.C."/>
            <person name="Ye Q.L."/>
            <person name="Zhang D."/>
            <person name="Wang J.Y."/>
            <person name="Li Y.F."/>
            <person name="Zhong Z.M."/>
            <person name="Liu X."/>
            <person name="Yu X."/>
            <person name="Liu D.K."/>
            <person name="Tu X.D."/>
            <person name="Liu B."/>
            <person name="Hao Y."/>
            <person name="Liao X.Y."/>
            <person name="Jiang Y.T."/>
            <person name="Sun W.H."/>
            <person name="Chen J."/>
            <person name="Chen Y.Q."/>
            <person name="Ai Y."/>
            <person name="Zhai J.W."/>
            <person name="Wu S.S."/>
            <person name="Zhou Z."/>
            <person name="Hsiao Y.Y."/>
            <person name="Wu W.L."/>
            <person name="Chen Y.Y."/>
            <person name="Lin Y.F."/>
            <person name="Hsu J.L."/>
            <person name="Li C.Y."/>
            <person name="Wang Z.W."/>
            <person name="Zhao X."/>
            <person name="Zhong W.Y."/>
            <person name="Ma X.K."/>
            <person name="Ma L."/>
            <person name="Huang J."/>
            <person name="Chen G.Z."/>
            <person name="Huang M.Z."/>
            <person name="Huang L."/>
            <person name="Peng D.H."/>
            <person name="Luo Y.B."/>
            <person name="Zou S.Q."/>
            <person name="Chen S.P."/>
            <person name="Lan S."/>
            <person name="Tsai W.C."/>
            <person name="Van de Peer Y."/>
            <person name="Liu Z.J."/>
        </authorList>
    </citation>
    <scope>NUCLEOTIDE SEQUENCE [LARGE SCALE GENOMIC DNA]</scope>
    <source>
        <strain evidence="8">Lor287</strain>
    </source>
</reference>
<evidence type="ECO:0000256" key="5">
    <source>
        <dbReference type="ARBA" id="ARBA00023136"/>
    </source>
</evidence>
<dbReference type="PANTHER" id="PTHR19305">
    <property type="entry name" value="SYNAPTOSOMAL ASSOCIATED PROTEIN"/>
    <property type="match status" value="1"/>
</dbReference>
<dbReference type="SUPFAM" id="SSF58038">
    <property type="entry name" value="SNARE fusion complex"/>
    <property type="match status" value="2"/>
</dbReference>
<dbReference type="InterPro" id="IPR044766">
    <property type="entry name" value="NPSN/SNAP25-like_N_SNARE"/>
</dbReference>
<keyword evidence="4" id="KW-0653">Protein transport</keyword>
<name>A0AAP0FVK6_9ASPA</name>
<dbReference type="GO" id="GO:0005886">
    <property type="term" value="C:plasma membrane"/>
    <property type="evidence" value="ECO:0007669"/>
    <property type="project" value="TreeGrafter"/>
</dbReference>
<dbReference type="CDD" id="cd15861">
    <property type="entry name" value="SNARE_SNAP25N_23N_29N_SEC9N"/>
    <property type="match status" value="1"/>
</dbReference>
<sequence>MESPMASIMSRINFSRKPNSKVYNHNPSGFGFFAKNPGDPDVKLEPSHRSSKASYAPSVKQPHHRSSLSNVSVHSGSSFTSNKHESDLCVSGSLEDQSVMDLENYALHKAEETTRAINSCLKVTEEMREGASRVLVNLHQHGEQILRTHQAATSIDHNLRRGEKLLGSLGGLFSKKWKPKTNRGIKGPVLTDDPFLRRCNNTEARLKLGSTPPRSQWNPRRFRAEPSSTIERVELEMAKQDDSLSDLSNLLGKLKAMAVDMGSEIDRQNKALDVMHYDVDELNIRMKGANHRARHLLRR</sequence>
<dbReference type="InterPro" id="IPR000727">
    <property type="entry name" value="T_SNARE_dom"/>
</dbReference>
<dbReference type="PROSITE" id="PS50192">
    <property type="entry name" value="T_SNARE"/>
    <property type="match status" value="1"/>
</dbReference>